<dbReference type="PANTHER" id="PTHR42723:SF1">
    <property type="entry name" value="CHLOROPHYLL SYNTHASE, CHLOROPLASTIC"/>
    <property type="match status" value="1"/>
</dbReference>
<dbReference type="InterPro" id="IPR000537">
    <property type="entry name" value="UbiA_prenyltransferase"/>
</dbReference>
<evidence type="ECO:0000256" key="4">
    <source>
        <dbReference type="ARBA" id="ARBA00023136"/>
    </source>
</evidence>
<keyword evidence="2 5" id="KW-0812">Transmembrane</keyword>
<dbReference type="Pfam" id="PF01040">
    <property type="entry name" value="UbiA"/>
    <property type="match status" value="1"/>
</dbReference>
<feature type="transmembrane region" description="Helical" evidence="5">
    <location>
        <begin position="238"/>
        <end position="255"/>
    </location>
</feature>
<dbReference type="AlphaFoldDB" id="A0AAD7N425"/>
<dbReference type="GO" id="GO:0016765">
    <property type="term" value="F:transferase activity, transferring alkyl or aryl (other than methyl) groups"/>
    <property type="evidence" value="ECO:0007669"/>
    <property type="project" value="InterPro"/>
</dbReference>
<feature type="transmembrane region" description="Helical" evidence="5">
    <location>
        <begin position="212"/>
        <end position="232"/>
    </location>
</feature>
<dbReference type="PANTHER" id="PTHR42723">
    <property type="entry name" value="CHLOROPHYLL SYNTHASE"/>
    <property type="match status" value="1"/>
</dbReference>
<comment type="subcellular location">
    <subcellularLocation>
        <location evidence="1">Membrane</location>
        <topology evidence="1">Multi-pass membrane protein</topology>
    </subcellularLocation>
</comment>
<dbReference type="Proteomes" id="UP001215280">
    <property type="component" value="Unassembled WGS sequence"/>
</dbReference>
<reference evidence="6" key="1">
    <citation type="submission" date="2023-03" db="EMBL/GenBank/DDBJ databases">
        <title>Massive genome expansion in bonnet fungi (Mycena s.s.) driven by repeated elements and novel gene families across ecological guilds.</title>
        <authorList>
            <consortium name="Lawrence Berkeley National Laboratory"/>
            <person name="Harder C.B."/>
            <person name="Miyauchi S."/>
            <person name="Viragh M."/>
            <person name="Kuo A."/>
            <person name="Thoen E."/>
            <person name="Andreopoulos B."/>
            <person name="Lu D."/>
            <person name="Skrede I."/>
            <person name="Drula E."/>
            <person name="Henrissat B."/>
            <person name="Morin E."/>
            <person name="Kohler A."/>
            <person name="Barry K."/>
            <person name="LaButti K."/>
            <person name="Morin E."/>
            <person name="Salamov A."/>
            <person name="Lipzen A."/>
            <person name="Mereny Z."/>
            <person name="Hegedus B."/>
            <person name="Baldrian P."/>
            <person name="Stursova M."/>
            <person name="Weitz H."/>
            <person name="Taylor A."/>
            <person name="Grigoriev I.V."/>
            <person name="Nagy L.G."/>
            <person name="Martin F."/>
            <person name="Kauserud H."/>
        </authorList>
    </citation>
    <scope>NUCLEOTIDE SEQUENCE</scope>
    <source>
        <strain evidence="6">CBHHK188m</strain>
    </source>
</reference>
<sequence length="297" mass="32943">MNLLITPLFAELDIFFAFSWRDWSTTIIPGSIWGVGAAVTSQRPLPTALFPFPRLLIWLTLFIYIFTLTNQIVGVDEDRLNKPDRPIPSGKVTLASARARAIVVLAAFLGIAMISPSVLPESIGWVLMTGFLCFTAAGNHWFGKNMIGMTAGTWALLSGAWKLIHPCTPQTRDHIVGTALWFGLSLNLQDLRDFAGDLATGRKTLPIVYGNLLARKIIAFFLIPSAMAVLWWWNILSIAPASLTIAHVVLGYRVMHSAGGPRYDHKTFMFHTYIFCFIIACLALPDFLPAVNILHLF</sequence>
<dbReference type="Gene3D" id="1.10.357.140">
    <property type="entry name" value="UbiA prenyltransferase"/>
    <property type="match status" value="1"/>
</dbReference>
<evidence type="ECO:0000256" key="2">
    <source>
        <dbReference type="ARBA" id="ARBA00022692"/>
    </source>
</evidence>
<keyword evidence="3 5" id="KW-1133">Transmembrane helix</keyword>
<evidence type="ECO:0000313" key="7">
    <source>
        <dbReference type="Proteomes" id="UP001215280"/>
    </source>
</evidence>
<accession>A0AAD7N425</accession>
<evidence type="ECO:0000256" key="5">
    <source>
        <dbReference type="SAM" id="Phobius"/>
    </source>
</evidence>
<organism evidence="6 7">
    <name type="scientific">Mycena maculata</name>
    <dbReference type="NCBI Taxonomy" id="230809"/>
    <lineage>
        <taxon>Eukaryota</taxon>
        <taxon>Fungi</taxon>
        <taxon>Dikarya</taxon>
        <taxon>Basidiomycota</taxon>
        <taxon>Agaricomycotina</taxon>
        <taxon>Agaricomycetes</taxon>
        <taxon>Agaricomycetidae</taxon>
        <taxon>Agaricales</taxon>
        <taxon>Marasmiineae</taxon>
        <taxon>Mycenaceae</taxon>
        <taxon>Mycena</taxon>
    </lineage>
</organism>
<dbReference type="GO" id="GO:0016020">
    <property type="term" value="C:membrane"/>
    <property type="evidence" value="ECO:0007669"/>
    <property type="project" value="UniProtKB-SubCell"/>
</dbReference>
<keyword evidence="4 5" id="KW-0472">Membrane</keyword>
<keyword evidence="7" id="KW-1185">Reference proteome</keyword>
<feature type="transmembrane region" description="Helical" evidence="5">
    <location>
        <begin position="267"/>
        <end position="288"/>
    </location>
</feature>
<dbReference type="EMBL" id="JARJLG010000112">
    <property type="protein sequence ID" value="KAJ7743493.1"/>
    <property type="molecule type" value="Genomic_DNA"/>
</dbReference>
<feature type="transmembrane region" description="Helical" evidence="5">
    <location>
        <begin position="55"/>
        <end position="76"/>
    </location>
</feature>
<feature type="transmembrane region" description="Helical" evidence="5">
    <location>
        <begin position="97"/>
        <end position="116"/>
    </location>
</feature>
<dbReference type="InterPro" id="IPR050475">
    <property type="entry name" value="Prenyltransferase_related"/>
</dbReference>
<proteinExistence type="predicted"/>
<dbReference type="InterPro" id="IPR044878">
    <property type="entry name" value="UbiA_sf"/>
</dbReference>
<gene>
    <name evidence="6" type="ORF">DFH07DRAFT_964130</name>
</gene>
<evidence type="ECO:0000313" key="6">
    <source>
        <dbReference type="EMBL" id="KAJ7743493.1"/>
    </source>
</evidence>
<evidence type="ECO:0000256" key="3">
    <source>
        <dbReference type="ARBA" id="ARBA00022989"/>
    </source>
</evidence>
<protein>
    <submittedName>
        <fullName evidence="6">UbiA prenyltransferase family</fullName>
    </submittedName>
</protein>
<dbReference type="CDD" id="cd13965">
    <property type="entry name" value="PT_UbiA_3"/>
    <property type="match status" value="1"/>
</dbReference>
<feature type="transmembrane region" description="Helical" evidence="5">
    <location>
        <begin position="122"/>
        <end position="142"/>
    </location>
</feature>
<comment type="caution">
    <text evidence="6">The sequence shown here is derived from an EMBL/GenBank/DDBJ whole genome shotgun (WGS) entry which is preliminary data.</text>
</comment>
<evidence type="ECO:0000256" key="1">
    <source>
        <dbReference type="ARBA" id="ARBA00004141"/>
    </source>
</evidence>
<name>A0AAD7N425_9AGAR</name>